<keyword evidence="1" id="KW-0812">Transmembrane</keyword>
<protein>
    <recommendedName>
        <fullName evidence="2">Dicarboxylate carrier MatC N-terminal domain-containing protein</fullName>
    </recommendedName>
</protein>
<feature type="transmembrane region" description="Helical" evidence="1">
    <location>
        <begin position="392"/>
        <end position="419"/>
    </location>
</feature>
<proteinExistence type="predicted"/>
<feature type="transmembrane region" description="Helical" evidence="1">
    <location>
        <begin position="96"/>
        <end position="120"/>
    </location>
</feature>
<dbReference type="EMBL" id="MSFI01000004">
    <property type="protein sequence ID" value="OMP68300.1"/>
    <property type="molecule type" value="Genomic_DNA"/>
</dbReference>
<evidence type="ECO:0000313" key="4">
    <source>
        <dbReference type="Proteomes" id="UP000188613"/>
    </source>
</evidence>
<dbReference type="RefSeq" id="WP_076763723.1">
    <property type="nucleotide sequence ID" value="NZ_MSFI01000004.1"/>
</dbReference>
<dbReference type="Pfam" id="PF07158">
    <property type="entry name" value="MatC_N"/>
    <property type="match status" value="1"/>
</dbReference>
<feature type="transmembrane region" description="Helical" evidence="1">
    <location>
        <begin position="6"/>
        <end position="36"/>
    </location>
</feature>
<organism evidence="3 4">
    <name type="scientific">Domibacillus epiphyticus</name>
    <dbReference type="NCBI Taxonomy" id="1714355"/>
    <lineage>
        <taxon>Bacteria</taxon>
        <taxon>Bacillati</taxon>
        <taxon>Bacillota</taxon>
        <taxon>Bacilli</taxon>
        <taxon>Bacillales</taxon>
        <taxon>Bacillaceae</taxon>
        <taxon>Domibacillus</taxon>
    </lineage>
</organism>
<dbReference type="STRING" id="1714355.BTO28_02485"/>
<comment type="caution">
    <text evidence="3">The sequence shown here is derived from an EMBL/GenBank/DDBJ whole genome shotgun (WGS) entry which is preliminary data.</text>
</comment>
<keyword evidence="1" id="KW-0472">Membrane</keyword>
<feature type="transmembrane region" description="Helical" evidence="1">
    <location>
        <begin position="171"/>
        <end position="195"/>
    </location>
</feature>
<feature type="transmembrane region" description="Helical" evidence="1">
    <location>
        <begin position="231"/>
        <end position="264"/>
    </location>
</feature>
<feature type="domain" description="Dicarboxylate carrier MatC N-terminal" evidence="2">
    <location>
        <begin position="1"/>
        <end position="148"/>
    </location>
</feature>
<reference evidence="3 4" key="1">
    <citation type="submission" date="2016-12" db="EMBL/GenBank/DDBJ databases">
        <title>Domibacillus sp. SAB 38T whole genome sequencing.</title>
        <authorList>
            <person name="Verma A."/>
            <person name="Ojha A.K."/>
            <person name="Krishnamurthi S."/>
        </authorList>
    </citation>
    <scope>NUCLEOTIDE SEQUENCE [LARGE SCALE GENOMIC DNA]</scope>
    <source>
        <strain evidence="3 4">SAB 38</strain>
    </source>
</reference>
<keyword evidence="1" id="KW-1133">Transmembrane helix</keyword>
<feature type="transmembrane region" description="Helical" evidence="1">
    <location>
        <begin position="352"/>
        <end position="371"/>
    </location>
</feature>
<gene>
    <name evidence="3" type="ORF">BTO28_02485</name>
</gene>
<feature type="transmembrane region" description="Helical" evidence="1">
    <location>
        <begin position="315"/>
        <end position="340"/>
    </location>
</feature>
<dbReference type="AlphaFoldDB" id="A0A1V2ABF9"/>
<dbReference type="OrthoDB" id="2814158at2"/>
<feature type="transmembrane region" description="Helical" evidence="1">
    <location>
        <begin position="48"/>
        <end position="68"/>
    </location>
</feature>
<feature type="transmembrane region" description="Helical" evidence="1">
    <location>
        <begin position="132"/>
        <end position="151"/>
    </location>
</feature>
<evidence type="ECO:0000313" key="3">
    <source>
        <dbReference type="EMBL" id="OMP68300.1"/>
    </source>
</evidence>
<name>A0A1V2ABF9_9BACI</name>
<evidence type="ECO:0000259" key="2">
    <source>
        <dbReference type="Pfam" id="PF07158"/>
    </source>
</evidence>
<accession>A0A1V2ABF9</accession>
<dbReference type="Proteomes" id="UP000188613">
    <property type="component" value="Unassembled WGS sequence"/>
</dbReference>
<feature type="transmembrane region" description="Helical" evidence="1">
    <location>
        <begin position="276"/>
        <end position="294"/>
    </location>
</feature>
<dbReference type="InterPro" id="IPR009827">
    <property type="entry name" value="MatC_N"/>
</dbReference>
<evidence type="ECO:0000256" key="1">
    <source>
        <dbReference type="SAM" id="Phobius"/>
    </source>
</evidence>
<keyword evidence="4" id="KW-1185">Reference proteome</keyword>
<sequence length="421" mass="44109">MNIEILSIIVLLAMFVVGAIVPINLGVIGFVATFVIGSLIGDMDVNEIFEVFPADMFVILAGVTYLFSIVQNNGTVDLIIKWGLSLVRGNLGLMPWIMFALTALLASIGTLGPAAVAIIAPIALRFAAQYSINPLLMGVLVVNGSVAGYYSPLNPIGLIVNGSMDKINVSYSPSMLFLNALIFCAIVSLLVFFALGGLRLLKNSTSQSHVTVTVHDNTEIKEEGMTLYKGVTLAGIVLLVVLALVFKVNIGFAAFLVAFVLAMMAPKAQAGVVARMPWSVILMISGVVTFVGVLEEVGAVDYMTELIASVKSPIVATLAASYVGGIISSFASTTGFLAAIIPLATPMLQDPAISSIGVISAICVATAIVDLSPFSTNGSLILANAQGVKERVLFRQLLIISALFIVLGPGLAWLIFVLIGG</sequence>